<evidence type="ECO:0000259" key="1">
    <source>
        <dbReference type="Pfam" id="PF12705"/>
    </source>
</evidence>
<dbReference type="InterPro" id="IPR014153">
    <property type="entry name" value="Ds_break_AddB"/>
</dbReference>
<organism evidence="2 3">
    <name type="scientific">Caenispirillum salinarum AK4</name>
    <dbReference type="NCBI Taxonomy" id="1238182"/>
    <lineage>
        <taxon>Bacteria</taxon>
        <taxon>Pseudomonadati</taxon>
        <taxon>Pseudomonadota</taxon>
        <taxon>Alphaproteobacteria</taxon>
        <taxon>Rhodospirillales</taxon>
        <taxon>Novispirillaceae</taxon>
        <taxon>Caenispirillum</taxon>
    </lineage>
</organism>
<accession>K9GYQ9</accession>
<dbReference type="Pfam" id="PF12705">
    <property type="entry name" value="PDDEXK_1"/>
    <property type="match status" value="1"/>
</dbReference>
<comment type="caution">
    <text evidence="2">The sequence shown here is derived from an EMBL/GenBank/DDBJ whole genome shotgun (WGS) entry which is preliminary data.</text>
</comment>
<dbReference type="InterPro" id="IPR038726">
    <property type="entry name" value="PDDEXK_AddAB-type"/>
</dbReference>
<dbReference type="eggNOG" id="COG2887">
    <property type="taxonomic scope" value="Bacteria"/>
</dbReference>
<dbReference type="InterPro" id="IPR011604">
    <property type="entry name" value="PDDEXK-like_dom_sf"/>
</dbReference>
<reference evidence="2 3" key="1">
    <citation type="journal article" date="2013" name="Genome Announc.">
        <title>Draft Genome Sequence of an Alphaproteobacterium, Caenispirillum salinarum AK4(T), Isolated from a Solar Saltern.</title>
        <authorList>
            <person name="Khatri I."/>
            <person name="Singh A."/>
            <person name="Korpole S."/>
            <person name="Pinnaka A.K."/>
            <person name="Subramanian S."/>
        </authorList>
    </citation>
    <scope>NUCLEOTIDE SEQUENCE [LARGE SCALE GENOMIC DNA]</scope>
    <source>
        <strain evidence="2 3">AK4</strain>
    </source>
</reference>
<evidence type="ECO:0000313" key="2">
    <source>
        <dbReference type="EMBL" id="EKV30427.1"/>
    </source>
</evidence>
<dbReference type="OrthoDB" id="9780606at2"/>
<evidence type="ECO:0000313" key="3">
    <source>
        <dbReference type="Proteomes" id="UP000009881"/>
    </source>
</evidence>
<sequence>MTSVLTISPHRPFLDVLAAGILEETGGDPLALSEGIILLPTRRACRSLRESFLRRAEGRPMLLPRLMAFGDLDEDETLFAGFQGDGLAAELDLPPAIEPMHRLLALTRLVMAMPLAGTEEKTPPEQAARLAVELGRLLDQVQTEQVSFDGLKDLVPEDYAEHWQITLRFLTILTEAWPAYLQDQGRLDVVEHRNRLLQAQTAAWAAAPPKGWVIAAGSTGSVPAAAGLLKAVAEMPRGRVVLPGLDTLIDDGAWAELEQSHPQYGMKGLLETFGLTRADVPEWFPGIGASATARSDGRPAIHADRMRLISEAMRPARTTDAWRAMPPLDPAALEGVERLDCPTQREEATAIALMMRDALESPGRTVMLVTPDRDIGRRVAAELKRWGVEMDDSAGQPLSGTPPGVFLRLLGDAVAADLAPLPLLALLKHPLAGGGEALRTFRDKVRWLERLALRGPRPDRGIAGLQDALRRHAKEQRNGRTKEQALALIPWLDRVGAMLEPLMAVMAREEATVPDLADAHMRAAEALAATDEHAGPSRLWLGPAGEAAANLAVDLANHGAILPALSPRTWPALLDALMSGKQVRPDYNLHPRLSILGPIEARLIQADLVILAGLNEGTWPQDPGHDPWMSRPMRDAFGLPRPERRIGLSSHDFAQAFCAPEVVVTRADRVEGAPTVPSRWLLRIETVLRAGGLHAGDGPSPWRMAPLHWLDWAETLDRPDAIAAAPRPAPKPPVDARPRRLSVTEIETWMRDPYGIYAKHVLRLRALDPLDADPGAADYGSLVHDALEQFIRAHPDDLPADPYSRLIEIGQEVFKEHLAQPGVWAFWWPRFQRIAAWFVKQEAARRPRVQEMHVEVSGQTELSGPGGPFVLRAKADRIDLLRDGSLAILDYKTGAPPTAKEVAAGYAPQLPLEAVIAQRGGFPGIAAGKAVSELLYWRLKGGDAGGEERAAHKDSAPDQLAAEALEGLEGLIRVFDNPETPYEARPHPEHAPKYSDYLHLARVKEWSAGGEDGA</sequence>
<dbReference type="AlphaFoldDB" id="K9GYQ9"/>
<gene>
    <name evidence="2" type="ORF">C882_4386</name>
</gene>
<dbReference type="EMBL" id="ANHY01000008">
    <property type="protein sequence ID" value="EKV30427.1"/>
    <property type="molecule type" value="Genomic_DNA"/>
</dbReference>
<proteinExistence type="predicted"/>
<protein>
    <submittedName>
        <fullName evidence="2">ATP-dependent nuclease subunit B</fullName>
    </submittedName>
</protein>
<feature type="domain" description="PD-(D/E)XK endonuclease-like" evidence="1">
    <location>
        <begin position="740"/>
        <end position="983"/>
    </location>
</feature>
<keyword evidence="3" id="KW-1185">Reference proteome</keyword>
<dbReference type="SUPFAM" id="SSF52540">
    <property type="entry name" value="P-loop containing nucleoside triphosphate hydrolases"/>
    <property type="match status" value="1"/>
</dbReference>
<dbReference type="eggNOG" id="COG3893">
    <property type="taxonomic scope" value="Bacteria"/>
</dbReference>
<dbReference type="InterPro" id="IPR027417">
    <property type="entry name" value="P-loop_NTPase"/>
</dbReference>
<dbReference type="RefSeq" id="WP_009540494.1">
    <property type="nucleotide sequence ID" value="NZ_ANHY01000008.1"/>
</dbReference>
<dbReference type="Gene3D" id="3.90.320.10">
    <property type="match status" value="1"/>
</dbReference>
<name>K9GYQ9_9PROT</name>
<dbReference type="STRING" id="1238182.C882_4386"/>
<dbReference type="PATRIC" id="fig|1238182.3.peg.2048"/>
<dbReference type="Proteomes" id="UP000009881">
    <property type="component" value="Unassembled WGS sequence"/>
</dbReference>
<dbReference type="NCBIfam" id="TIGR02786">
    <property type="entry name" value="addB_alphas"/>
    <property type="match status" value="1"/>
</dbReference>